<accession>A0A0B5H2T6</accession>
<proteinExistence type="inferred from homology"/>
<keyword evidence="4" id="KW-0175">Coiled coil</keyword>
<dbReference type="InterPro" id="IPR036967">
    <property type="entry name" value="Ribosomal_uS11_sf"/>
</dbReference>
<evidence type="ECO:0000256" key="2">
    <source>
        <dbReference type="ARBA" id="ARBA00022980"/>
    </source>
</evidence>
<feature type="coiled-coil region" evidence="4">
    <location>
        <begin position="129"/>
        <end position="165"/>
    </location>
</feature>
<evidence type="ECO:0000313" key="5">
    <source>
        <dbReference type="EMBL" id="AJF36658.1"/>
    </source>
</evidence>
<dbReference type="GO" id="GO:0006412">
    <property type="term" value="P:translation"/>
    <property type="evidence" value="ECO:0007669"/>
    <property type="project" value="InterPro"/>
</dbReference>
<dbReference type="Pfam" id="PF00411">
    <property type="entry name" value="Ribosomal_S11"/>
    <property type="match status" value="1"/>
</dbReference>
<comment type="similarity">
    <text evidence="1">Belongs to the universal ribosomal protein uS11 family.</text>
</comment>
<name>A0A0B5H2T6_9EUKA</name>
<dbReference type="GO" id="GO:0003735">
    <property type="term" value="F:structural constituent of ribosome"/>
    <property type="evidence" value="ECO:0007669"/>
    <property type="project" value="InterPro"/>
</dbReference>
<gene>
    <name evidence="5" type="primary">orf285</name>
</gene>
<dbReference type="EMBL" id="KP165390">
    <property type="protein sequence ID" value="AJF36658.1"/>
    <property type="molecule type" value="Genomic_DNA"/>
</dbReference>
<dbReference type="SUPFAM" id="SSF53137">
    <property type="entry name" value="Translational machinery components"/>
    <property type="match status" value="1"/>
</dbReference>
<keyword evidence="2" id="KW-0689">Ribosomal protein</keyword>
<dbReference type="GO" id="GO:1990904">
    <property type="term" value="C:ribonucleoprotein complex"/>
    <property type="evidence" value="ECO:0007669"/>
    <property type="project" value="UniProtKB-KW"/>
</dbReference>
<dbReference type="AlphaFoldDB" id="A0A0B5H2T6"/>
<dbReference type="InterPro" id="IPR001971">
    <property type="entry name" value="Ribosomal_uS11"/>
</dbReference>
<keyword evidence="5" id="KW-0496">Mitochondrion</keyword>
<reference evidence="5" key="1">
    <citation type="submission" date="2014-11" db="EMBL/GenBank/DDBJ databases">
        <authorList>
            <person name="Lang B.F."/>
        </authorList>
    </citation>
    <scope>NUCLEOTIDE SEQUENCE</scope>
    <source>
        <strain evidence="5">249</strain>
    </source>
</reference>
<keyword evidence="3" id="KW-0687">Ribonucleoprotein</keyword>
<evidence type="ECO:0008006" key="6">
    <source>
        <dbReference type="Google" id="ProtNLM"/>
    </source>
</evidence>
<dbReference type="Gene3D" id="3.30.420.80">
    <property type="entry name" value="Ribosomal protein S11"/>
    <property type="match status" value="1"/>
</dbReference>
<evidence type="ECO:0000256" key="1">
    <source>
        <dbReference type="ARBA" id="ARBA00006194"/>
    </source>
</evidence>
<sequence>MVRFLLYLFLNYIIMKKKKYLRSIYLKLIRNRRIKYKNKHRTLWINNKNRDLFKKLKQYINKNKKVKQPKFIVNIGLTFKQVLNKYSLKKNKIIYKLNKRIEKKNSFRKIRKKINKIKYKNYFKTFIRLKKKKIRRRKVKENLKKKNIKEYNKRYKNKHKQKQKRRHKHKIKRTGLIYLKCTYNNIIITVTNLLGKTKLFLSTRKIGIRKNEKLSTYSIAQLLKVVKTHLYKFYYTKVIVNVSTIHYNNKKCINMMKKFKIKIKMIINKVPIAHNGCRKSKKRRI</sequence>
<evidence type="ECO:0000256" key="3">
    <source>
        <dbReference type="ARBA" id="ARBA00023274"/>
    </source>
</evidence>
<dbReference type="HAMAP" id="MF_01310">
    <property type="entry name" value="Ribosomal_uS11"/>
    <property type="match status" value="1"/>
</dbReference>
<organism evidence="5">
    <name type="scientific">Gefionella okellyi</name>
    <dbReference type="NCBI Taxonomy" id="2853422"/>
    <lineage>
        <taxon>Eukaryota</taxon>
        <taxon>Malawimonadida</taxon>
        <taxon>Malawimonadidae</taxon>
        <taxon>Gefionella</taxon>
    </lineage>
</organism>
<geneLocation type="mitochondrion" evidence="5"/>
<evidence type="ECO:0000256" key="4">
    <source>
        <dbReference type="SAM" id="Coils"/>
    </source>
</evidence>
<protein>
    <recommendedName>
        <fullName evidence="6">Ribosomal protein S11</fullName>
    </recommendedName>
</protein>
<dbReference type="GO" id="GO:0005840">
    <property type="term" value="C:ribosome"/>
    <property type="evidence" value="ECO:0007669"/>
    <property type="project" value="UniProtKB-KW"/>
</dbReference>